<dbReference type="GO" id="GO:0005675">
    <property type="term" value="C:transcription factor TFIIH holo complex"/>
    <property type="evidence" value="ECO:0007669"/>
    <property type="project" value="TreeGrafter"/>
</dbReference>
<evidence type="ECO:0000259" key="10">
    <source>
        <dbReference type="Pfam" id="PF18307"/>
    </source>
</evidence>
<dbReference type="EnsemblMetazoa" id="AQUA001208-RA">
    <property type="protein sequence ID" value="AQUA001208-PA"/>
    <property type="gene ID" value="AQUA001208"/>
</dbReference>
<evidence type="ECO:0000256" key="7">
    <source>
        <dbReference type="ARBA" id="ARBA00023242"/>
    </source>
</evidence>
<accession>A0A182WUK1</accession>
<evidence type="ECO:0000313" key="12">
    <source>
        <dbReference type="Proteomes" id="UP000076407"/>
    </source>
</evidence>
<feature type="region of interest" description="Disordered" evidence="9">
    <location>
        <begin position="57"/>
        <end position="84"/>
    </location>
</feature>
<evidence type="ECO:0000256" key="4">
    <source>
        <dbReference type="ARBA" id="ARBA00023015"/>
    </source>
</evidence>
<dbReference type="GO" id="GO:0006289">
    <property type="term" value="P:nucleotide-excision repair"/>
    <property type="evidence" value="ECO:0007669"/>
    <property type="project" value="InterPro"/>
</dbReference>
<keyword evidence="7 8" id="KW-0539">Nucleus</keyword>
<comment type="similarity">
    <text evidence="2 8">Belongs to the TFB2 family.</text>
</comment>
<evidence type="ECO:0000256" key="2">
    <source>
        <dbReference type="ARBA" id="ARBA00007132"/>
    </source>
</evidence>
<reference evidence="11" key="1">
    <citation type="submission" date="2020-05" db="UniProtKB">
        <authorList>
            <consortium name="EnsemblMetazoa"/>
        </authorList>
    </citation>
    <scope>IDENTIFICATION</scope>
    <source>
        <strain evidence="11">SANGQUA</strain>
    </source>
</reference>
<comment type="subcellular location">
    <subcellularLocation>
        <location evidence="1 8">Nucleus</location>
    </subcellularLocation>
</comment>
<dbReference type="AlphaFoldDB" id="A0A182WUK1"/>
<evidence type="ECO:0000256" key="1">
    <source>
        <dbReference type="ARBA" id="ARBA00004123"/>
    </source>
</evidence>
<feature type="compositionally biased region" description="Low complexity" evidence="9">
    <location>
        <begin position="62"/>
        <end position="81"/>
    </location>
</feature>
<evidence type="ECO:0000256" key="6">
    <source>
        <dbReference type="ARBA" id="ARBA00023204"/>
    </source>
</evidence>
<evidence type="ECO:0000256" key="8">
    <source>
        <dbReference type="RuleBase" id="RU364024"/>
    </source>
</evidence>
<dbReference type="GO" id="GO:0003690">
    <property type="term" value="F:double-stranded DNA binding"/>
    <property type="evidence" value="ECO:0007669"/>
    <property type="project" value="TreeGrafter"/>
</dbReference>
<feature type="domain" description="Transcription factor Tfb2 C-terminal" evidence="10">
    <location>
        <begin position="484"/>
        <end position="551"/>
    </location>
</feature>
<dbReference type="STRING" id="34691.A0A182WUK1"/>
<sequence>MVVYLRCGLLRPRANQLVREILPASKLVFRKCCSSPAAAYIRENKLTPATRGCVPATMSEAKSSQGNSGTTSKGSSSSGSSLITKPANLECKDLEEYLKSRPPEVLEKLYNYPAICLAVYRELPEIARQFVIRILFVEQPIPQAVVSSWATQVYAKENTSVSQVLTELGVWRSAAYPGGLAAWELCPTFKKNLKIALLGGGRPWSMSNALDPDQKSRDIDFLDTYAMSRWRCVLHYMVGAGSSKGMEGEGISPDAVRILLHANLMKRDESDGSPVITRQGFQFLLLDTQAQVWHFMLQYLDTCEARGLNLPECLSMLFQLSFSTLGRDYSSEGLSPGLLTFLQHLREFGLVYQRKRKEGRFYPTRLAHNITSKNATHATTLAQDQESNATKDKGYIIVETNYRVYAYTDSNLQVALLGLFTELLYRFPNLVVGVLSRDSVRQAFRGGITAEQIISYLEQHAHPTMLTVEQAINSKSSLPPTVVDQIKLWENERNRFTYTEGVVYNQFLSQADFITLRDYAQSIGVMIWQNERIRTMVVTKNGHDDVKKFWKRYSKGGS</sequence>
<dbReference type="Pfam" id="PF03849">
    <property type="entry name" value="Tfb2"/>
    <property type="match status" value="1"/>
</dbReference>
<dbReference type="GO" id="GO:0001671">
    <property type="term" value="F:ATPase activator activity"/>
    <property type="evidence" value="ECO:0007669"/>
    <property type="project" value="InterPro"/>
</dbReference>
<dbReference type="VEuPathDB" id="VectorBase:AQUA001208"/>
<proteinExistence type="inferred from homology"/>
<dbReference type="PANTHER" id="PTHR13152:SF0">
    <property type="entry name" value="GENERAL TRANSCRIPTION FACTOR IIH SUBUNIT 4"/>
    <property type="match status" value="1"/>
</dbReference>
<keyword evidence="12" id="KW-1185">Reference proteome</keyword>
<evidence type="ECO:0000256" key="9">
    <source>
        <dbReference type="SAM" id="MobiDB-lite"/>
    </source>
</evidence>
<evidence type="ECO:0000313" key="11">
    <source>
        <dbReference type="EnsemblMetazoa" id="AQUA001208-PA"/>
    </source>
</evidence>
<keyword evidence="4 8" id="KW-0805">Transcription regulation</keyword>
<evidence type="ECO:0000256" key="3">
    <source>
        <dbReference type="ARBA" id="ARBA00022763"/>
    </source>
</evidence>
<dbReference type="Proteomes" id="UP000076407">
    <property type="component" value="Unassembled WGS sequence"/>
</dbReference>
<name>A0A182WUK1_ANOQN</name>
<keyword evidence="6 8" id="KW-0234">DNA repair</keyword>
<dbReference type="GO" id="GO:0000439">
    <property type="term" value="C:transcription factor TFIIH core complex"/>
    <property type="evidence" value="ECO:0007669"/>
    <property type="project" value="InterPro"/>
</dbReference>
<evidence type="ECO:0000256" key="5">
    <source>
        <dbReference type="ARBA" id="ARBA00023163"/>
    </source>
</evidence>
<dbReference type="Gene3D" id="3.30.70.2610">
    <property type="match status" value="1"/>
</dbReference>
<dbReference type="InterPro" id="IPR004598">
    <property type="entry name" value="TFIIH_p52/Tfb2"/>
</dbReference>
<dbReference type="GO" id="GO:0006366">
    <property type="term" value="P:transcription by RNA polymerase II"/>
    <property type="evidence" value="ECO:0007669"/>
    <property type="project" value="UniProtKB-ARBA"/>
</dbReference>
<protein>
    <recommendedName>
        <fullName evidence="8">General transcription factor IIH subunit 4</fullName>
    </recommendedName>
</protein>
<dbReference type="NCBIfam" id="TIGR00625">
    <property type="entry name" value="tfb2"/>
    <property type="match status" value="1"/>
</dbReference>
<keyword evidence="5 8" id="KW-0804">Transcription</keyword>
<keyword evidence="3 8" id="KW-0227">DNA damage</keyword>
<dbReference type="PANTHER" id="PTHR13152">
    <property type="entry name" value="TFIIH, POLYPEPTIDE 4"/>
    <property type="match status" value="1"/>
</dbReference>
<organism evidence="11 12">
    <name type="scientific">Anopheles quadriannulatus</name>
    <name type="common">Mosquito</name>
    <dbReference type="NCBI Taxonomy" id="34691"/>
    <lineage>
        <taxon>Eukaryota</taxon>
        <taxon>Metazoa</taxon>
        <taxon>Ecdysozoa</taxon>
        <taxon>Arthropoda</taxon>
        <taxon>Hexapoda</taxon>
        <taxon>Insecta</taxon>
        <taxon>Pterygota</taxon>
        <taxon>Neoptera</taxon>
        <taxon>Endopterygota</taxon>
        <taxon>Diptera</taxon>
        <taxon>Nematocera</taxon>
        <taxon>Culicoidea</taxon>
        <taxon>Culicidae</taxon>
        <taxon>Anophelinae</taxon>
        <taxon>Anopheles</taxon>
    </lineage>
</organism>
<comment type="function">
    <text evidence="8">Component of the general transcription and DNA repair factor IIH (TFIIH) core complex which is involved in general and transcription-coupled nucleotide excision repair (NER) of damaged DNA.</text>
</comment>
<dbReference type="InterPro" id="IPR040662">
    <property type="entry name" value="Tfb2_C"/>
</dbReference>
<dbReference type="Pfam" id="PF18307">
    <property type="entry name" value="Tfb2_C"/>
    <property type="match status" value="1"/>
</dbReference>